<organism evidence="1 2">
    <name type="scientific">Mucilaginibacter gynuensis</name>
    <dbReference type="NCBI Taxonomy" id="1302236"/>
    <lineage>
        <taxon>Bacteria</taxon>
        <taxon>Pseudomonadati</taxon>
        <taxon>Bacteroidota</taxon>
        <taxon>Sphingobacteriia</taxon>
        <taxon>Sphingobacteriales</taxon>
        <taxon>Sphingobacteriaceae</taxon>
        <taxon>Mucilaginibacter</taxon>
    </lineage>
</organism>
<comment type="caution">
    <text evidence="1">The sequence shown here is derived from an EMBL/GenBank/DDBJ whole genome shotgun (WGS) entry which is preliminary data.</text>
</comment>
<dbReference type="RefSeq" id="WP_345210461.1">
    <property type="nucleotide sequence ID" value="NZ_BAABFT010000003.1"/>
</dbReference>
<dbReference type="Proteomes" id="UP001500582">
    <property type="component" value="Unassembled WGS sequence"/>
</dbReference>
<dbReference type="PROSITE" id="PS51257">
    <property type="entry name" value="PROKAR_LIPOPROTEIN"/>
    <property type="match status" value="1"/>
</dbReference>
<gene>
    <name evidence="1" type="ORF">GCM10023149_15570</name>
</gene>
<evidence type="ECO:0000313" key="2">
    <source>
        <dbReference type="Proteomes" id="UP001500582"/>
    </source>
</evidence>
<name>A0ABP8G5C6_9SPHI</name>
<keyword evidence="2" id="KW-1185">Reference proteome</keyword>
<evidence type="ECO:0000313" key="1">
    <source>
        <dbReference type="EMBL" id="GAA4317829.1"/>
    </source>
</evidence>
<proteinExistence type="predicted"/>
<dbReference type="EMBL" id="BAABFT010000003">
    <property type="protein sequence ID" value="GAA4317829.1"/>
    <property type="molecule type" value="Genomic_DNA"/>
</dbReference>
<protein>
    <recommendedName>
        <fullName evidence="3">DUF4625 domain-containing protein</fullName>
    </recommendedName>
</protein>
<evidence type="ECO:0008006" key="3">
    <source>
        <dbReference type="Google" id="ProtNLM"/>
    </source>
</evidence>
<reference evidence="2" key="1">
    <citation type="journal article" date="2019" name="Int. J. Syst. Evol. Microbiol.">
        <title>The Global Catalogue of Microorganisms (GCM) 10K type strain sequencing project: providing services to taxonomists for standard genome sequencing and annotation.</title>
        <authorList>
            <consortium name="The Broad Institute Genomics Platform"/>
            <consortium name="The Broad Institute Genome Sequencing Center for Infectious Disease"/>
            <person name="Wu L."/>
            <person name="Ma J."/>
        </authorList>
    </citation>
    <scope>NUCLEOTIDE SEQUENCE [LARGE SCALE GENOMIC DNA]</scope>
    <source>
        <strain evidence="2">JCM 17705</strain>
    </source>
</reference>
<accession>A0ABP8G5C6</accession>
<sequence>MKKLQIILILSSVLFTACNFSKGTKKDLRTGLSFTYNGFRVDDVLLVDPTGKPMTDNKVQLNTRVAVVAVGISNYALKDGKAYPGMMLLVTDKKGTPVLNAADLFNGDQGHPPTEATELHGDITIGKPMVVGETYHVKLRIWDKVKTDNEINIETNLVVE</sequence>